<dbReference type="AlphaFoldDB" id="A0AAN8XHT0"/>
<accession>A0AAN8XHT0</accession>
<dbReference type="EMBL" id="JAXCGZ010001994">
    <property type="protein sequence ID" value="KAK7084735.1"/>
    <property type="molecule type" value="Genomic_DNA"/>
</dbReference>
<organism evidence="1 2">
    <name type="scientific">Halocaridina rubra</name>
    <name type="common">Hawaiian red shrimp</name>
    <dbReference type="NCBI Taxonomy" id="373956"/>
    <lineage>
        <taxon>Eukaryota</taxon>
        <taxon>Metazoa</taxon>
        <taxon>Ecdysozoa</taxon>
        <taxon>Arthropoda</taxon>
        <taxon>Crustacea</taxon>
        <taxon>Multicrustacea</taxon>
        <taxon>Malacostraca</taxon>
        <taxon>Eumalacostraca</taxon>
        <taxon>Eucarida</taxon>
        <taxon>Decapoda</taxon>
        <taxon>Pleocyemata</taxon>
        <taxon>Caridea</taxon>
        <taxon>Atyoidea</taxon>
        <taxon>Atyidae</taxon>
        <taxon>Halocaridina</taxon>
    </lineage>
</organism>
<evidence type="ECO:0000313" key="1">
    <source>
        <dbReference type="EMBL" id="KAK7084735.1"/>
    </source>
</evidence>
<name>A0AAN8XHT0_HALRR</name>
<proteinExistence type="predicted"/>
<dbReference type="Proteomes" id="UP001381693">
    <property type="component" value="Unassembled WGS sequence"/>
</dbReference>
<gene>
    <name evidence="1" type="ORF">SK128_011408</name>
</gene>
<reference evidence="1 2" key="1">
    <citation type="submission" date="2023-11" db="EMBL/GenBank/DDBJ databases">
        <title>Halocaridina rubra genome assembly.</title>
        <authorList>
            <person name="Smith C."/>
        </authorList>
    </citation>
    <scope>NUCLEOTIDE SEQUENCE [LARGE SCALE GENOMIC DNA]</scope>
    <source>
        <strain evidence="1">EP-1</strain>
        <tissue evidence="1">Whole</tissue>
    </source>
</reference>
<protein>
    <submittedName>
        <fullName evidence="1">Uncharacterized protein</fullName>
    </submittedName>
</protein>
<comment type="caution">
    <text evidence="1">The sequence shown here is derived from an EMBL/GenBank/DDBJ whole genome shotgun (WGS) entry which is preliminary data.</text>
</comment>
<keyword evidence="2" id="KW-1185">Reference proteome</keyword>
<feature type="non-terminal residue" evidence="1">
    <location>
        <position position="1"/>
    </location>
</feature>
<feature type="non-terminal residue" evidence="1">
    <location>
        <position position="55"/>
    </location>
</feature>
<evidence type="ECO:0000313" key="2">
    <source>
        <dbReference type="Proteomes" id="UP001381693"/>
    </source>
</evidence>
<sequence>AWLPAKRSRIKNVTGWFAYTLPLTSDLPNQEKDANGVPRAVGRSYLHTICSVENM</sequence>